<accession>A0A150H892</accession>
<name>A0A150H892_9MICO</name>
<dbReference type="GO" id="GO:0102130">
    <property type="term" value="F:malonyl-CoA methyltransferase activity"/>
    <property type="evidence" value="ECO:0007669"/>
    <property type="project" value="UniProtKB-EC"/>
</dbReference>
<reference evidence="5 6" key="1">
    <citation type="submission" date="2016-01" db="EMBL/GenBank/DDBJ databases">
        <title>Use of Whole Genome Sequencing to ascertain that Brevibacterium massiliense (Roux, Raoult 2009) is a later heterotypic synonym of Brevibacterium ravenspurgense (Mages 2008).</title>
        <authorList>
            <person name="Bernier A.-M."/>
            <person name="Burdz T."/>
            <person name="Huynh C."/>
            <person name="Pachecho A.L."/>
            <person name="Wiebe D."/>
            <person name="Bonner C."/>
            <person name="Bernard K."/>
        </authorList>
    </citation>
    <scope>NUCLEOTIDE SEQUENCE [LARGE SCALE GENOMIC DNA]</scope>
    <source>
        <strain evidence="5 6">CCUG56047</strain>
    </source>
</reference>
<organism evidence="5 6">
    <name type="scientific">Brevibacterium ravenspurgense</name>
    <dbReference type="NCBI Taxonomy" id="479117"/>
    <lineage>
        <taxon>Bacteria</taxon>
        <taxon>Bacillati</taxon>
        <taxon>Actinomycetota</taxon>
        <taxon>Actinomycetes</taxon>
        <taxon>Micrococcales</taxon>
        <taxon>Brevibacteriaceae</taxon>
        <taxon>Brevibacterium</taxon>
    </lineage>
</organism>
<dbReference type="GO" id="GO:0032259">
    <property type="term" value="P:methylation"/>
    <property type="evidence" value="ECO:0007669"/>
    <property type="project" value="UniProtKB-KW"/>
</dbReference>
<dbReference type="PANTHER" id="PTHR44942:SF4">
    <property type="entry name" value="METHYLTRANSFERASE TYPE 11 DOMAIN-CONTAINING PROTEIN"/>
    <property type="match status" value="1"/>
</dbReference>
<evidence type="ECO:0000256" key="2">
    <source>
        <dbReference type="ARBA" id="ARBA00022603"/>
    </source>
</evidence>
<comment type="similarity">
    <text evidence="1">Belongs to the methyltransferase superfamily.</text>
</comment>
<dbReference type="Gene3D" id="3.40.50.150">
    <property type="entry name" value="Vaccinia Virus protein VP39"/>
    <property type="match status" value="1"/>
</dbReference>
<feature type="domain" description="Methyltransferase type 11" evidence="4">
    <location>
        <begin position="64"/>
        <end position="149"/>
    </location>
</feature>
<dbReference type="CDD" id="cd02440">
    <property type="entry name" value="AdoMet_MTases"/>
    <property type="match status" value="1"/>
</dbReference>
<dbReference type="PATRIC" id="fig|479117.4.peg.1258"/>
<dbReference type="GO" id="GO:0008757">
    <property type="term" value="F:S-adenosylmethionine-dependent methyltransferase activity"/>
    <property type="evidence" value="ECO:0007669"/>
    <property type="project" value="InterPro"/>
</dbReference>
<keyword evidence="3 5" id="KW-0808">Transferase</keyword>
<dbReference type="EMBL" id="LQQC01000010">
    <property type="protein sequence ID" value="KXZ58225.1"/>
    <property type="molecule type" value="Genomic_DNA"/>
</dbReference>
<dbReference type="PANTHER" id="PTHR44942">
    <property type="entry name" value="METHYLTRANSF_11 DOMAIN-CONTAINING PROTEIN"/>
    <property type="match status" value="1"/>
</dbReference>
<dbReference type="Pfam" id="PF08241">
    <property type="entry name" value="Methyltransf_11"/>
    <property type="match status" value="1"/>
</dbReference>
<dbReference type="SUPFAM" id="SSF53335">
    <property type="entry name" value="S-adenosyl-L-methionine-dependent methyltransferases"/>
    <property type="match status" value="1"/>
</dbReference>
<dbReference type="AlphaFoldDB" id="A0A150H892"/>
<evidence type="ECO:0000313" key="5">
    <source>
        <dbReference type="EMBL" id="KXZ58225.1"/>
    </source>
</evidence>
<comment type="caution">
    <text evidence="5">The sequence shown here is derived from an EMBL/GenBank/DDBJ whole genome shotgun (WGS) entry which is preliminary data.</text>
</comment>
<gene>
    <name evidence="5" type="primary">bioC_2</name>
    <name evidence="5" type="ORF">Bravens_01263</name>
</gene>
<keyword evidence="6" id="KW-1185">Reference proteome</keyword>
<dbReference type="RefSeq" id="WP_062021453.1">
    <property type="nucleotide sequence ID" value="NZ_LQQC01000010.1"/>
</dbReference>
<dbReference type="Proteomes" id="UP000243589">
    <property type="component" value="Unassembled WGS sequence"/>
</dbReference>
<evidence type="ECO:0000259" key="4">
    <source>
        <dbReference type="Pfam" id="PF08241"/>
    </source>
</evidence>
<protein>
    <submittedName>
        <fullName evidence="5">Malonyl-[acyl-carrier protein] O-methyltransferase</fullName>
        <ecNumber evidence="5">2.1.1.197</ecNumber>
    </submittedName>
</protein>
<proteinExistence type="inferred from homology"/>
<evidence type="ECO:0000256" key="3">
    <source>
        <dbReference type="ARBA" id="ARBA00022679"/>
    </source>
</evidence>
<dbReference type="InterPro" id="IPR051052">
    <property type="entry name" value="Diverse_substrate_MTase"/>
</dbReference>
<dbReference type="InterPro" id="IPR013216">
    <property type="entry name" value="Methyltransf_11"/>
</dbReference>
<evidence type="ECO:0000256" key="1">
    <source>
        <dbReference type="ARBA" id="ARBA00008361"/>
    </source>
</evidence>
<dbReference type="EC" id="2.1.1.197" evidence="5"/>
<evidence type="ECO:0000313" key="6">
    <source>
        <dbReference type="Proteomes" id="UP000243589"/>
    </source>
</evidence>
<sequence length="258" mass="28229">MASPKIRRDAKGRGTLFGASAYEYERIRPSYPDTAVRAVSDRALAAAAEDGGEVPADPAGLRVLDVGSGTGKYGRALAERGFDVHAADPDSALLEINPLPSTTARAEQLPFSDASFDLVVSAQAWHWFDAEAASAEFARVLKPGGVAAIVLNQLDVRVDWVLRLSRIMHAGDVYRPQWRPELGAGFGTVEARIDEFSVPMTIDDTVALTATRTYWLRSNDTVRARVEGNLRGYLTEEHPVSEPFDLPYMCLTYMAQKQ</sequence>
<dbReference type="InterPro" id="IPR029063">
    <property type="entry name" value="SAM-dependent_MTases_sf"/>
</dbReference>
<keyword evidence="2 5" id="KW-0489">Methyltransferase</keyword>